<dbReference type="SUPFAM" id="SSF53756">
    <property type="entry name" value="UDP-Glycosyltransferase/glycogen phosphorylase"/>
    <property type="match status" value="1"/>
</dbReference>
<evidence type="ECO:0008006" key="2">
    <source>
        <dbReference type="Google" id="ProtNLM"/>
    </source>
</evidence>
<name>X1E0Z5_9ZZZZ</name>
<protein>
    <recommendedName>
        <fullName evidence="2">Glycosyl transferase family 1 domain-containing protein</fullName>
    </recommendedName>
</protein>
<dbReference type="Gene3D" id="3.40.50.2000">
    <property type="entry name" value="Glycogen Phosphorylase B"/>
    <property type="match status" value="1"/>
</dbReference>
<reference evidence="1" key="1">
    <citation type="journal article" date="2014" name="Front. Microbiol.">
        <title>High frequency of phylogenetically diverse reductive dehalogenase-homologous genes in deep subseafloor sedimentary metagenomes.</title>
        <authorList>
            <person name="Kawai M."/>
            <person name="Futagami T."/>
            <person name="Toyoda A."/>
            <person name="Takaki Y."/>
            <person name="Nishi S."/>
            <person name="Hori S."/>
            <person name="Arai W."/>
            <person name="Tsubouchi T."/>
            <person name="Morono Y."/>
            <person name="Uchiyama I."/>
            <person name="Ito T."/>
            <person name="Fujiyama A."/>
            <person name="Inagaki F."/>
            <person name="Takami H."/>
        </authorList>
    </citation>
    <scope>NUCLEOTIDE SEQUENCE</scope>
    <source>
        <strain evidence="1">Expedition CK06-06</strain>
    </source>
</reference>
<comment type="caution">
    <text evidence="1">The sequence shown here is derived from an EMBL/GenBank/DDBJ whole genome shotgun (WGS) entry which is preliminary data.</text>
</comment>
<gene>
    <name evidence="1" type="ORF">S01H4_54561</name>
</gene>
<dbReference type="AlphaFoldDB" id="X1E0Z5"/>
<evidence type="ECO:0000313" key="1">
    <source>
        <dbReference type="EMBL" id="GAH14080.1"/>
    </source>
</evidence>
<proteinExistence type="predicted"/>
<accession>X1E0Z5</accession>
<dbReference type="EMBL" id="BART01031409">
    <property type="protein sequence ID" value="GAH14080.1"/>
    <property type="molecule type" value="Genomic_DNA"/>
</dbReference>
<organism evidence="1">
    <name type="scientific">marine sediment metagenome</name>
    <dbReference type="NCBI Taxonomy" id="412755"/>
    <lineage>
        <taxon>unclassified sequences</taxon>
        <taxon>metagenomes</taxon>
        <taxon>ecological metagenomes</taxon>
    </lineage>
</organism>
<dbReference type="Pfam" id="PF13692">
    <property type="entry name" value="Glyco_trans_1_4"/>
    <property type="match status" value="1"/>
</dbReference>
<sequence length="115" mass="12654">MRGLFQDSAVVVFPYTSTTGSSGVLHQAGGYGKAVVLPDIGDLSELIMEEGYTGEFFEPGNTDSLKEAIARLLDNPELSRQMGRQNYLASCGLPIDDVVDWYLLHMQELIVQKEV</sequence>